<keyword evidence="1" id="KW-1133">Transmembrane helix</keyword>
<dbReference type="AlphaFoldDB" id="A0A1A9ZHP8"/>
<feature type="transmembrane region" description="Helical" evidence="1">
    <location>
        <begin position="57"/>
        <end position="78"/>
    </location>
</feature>
<keyword evidence="1" id="KW-0472">Membrane</keyword>
<proteinExistence type="predicted"/>
<evidence type="ECO:0000256" key="1">
    <source>
        <dbReference type="SAM" id="Phobius"/>
    </source>
</evidence>
<protein>
    <submittedName>
        <fullName evidence="2">Uncharacterized protein</fullName>
    </submittedName>
</protein>
<sequence>MRIELNHFVYEIKKEFRRKSCGFDHTPSNDFVKSQANSKGKPYIYYLIDWRHPLNSAAYTTAILLFSCCIYCVLFVIYKLRILAYKHLNKSTFFPPTVQSSNTSIRNTYGNAAPQSPSGISMVFSQTNLAFNSASETIYKS</sequence>
<evidence type="ECO:0000313" key="2">
    <source>
        <dbReference type="EnsemblMetazoa" id="GPAI014936-PA"/>
    </source>
</evidence>
<accession>A0A1A9ZHP8</accession>
<organism evidence="2 3">
    <name type="scientific">Glossina pallidipes</name>
    <name type="common">Tsetse fly</name>
    <dbReference type="NCBI Taxonomy" id="7398"/>
    <lineage>
        <taxon>Eukaryota</taxon>
        <taxon>Metazoa</taxon>
        <taxon>Ecdysozoa</taxon>
        <taxon>Arthropoda</taxon>
        <taxon>Hexapoda</taxon>
        <taxon>Insecta</taxon>
        <taxon>Pterygota</taxon>
        <taxon>Neoptera</taxon>
        <taxon>Endopterygota</taxon>
        <taxon>Diptera</taxon>
        <taxon>Brachycera</taxon>
        <taxon>Muscomorpha</taxon>
        <taxon>Hippoboscoidea</taxon>
        <taxon>Glossinidae</taxon>
        <taxon>Glossina</taxon>
    </lineage>
</organism>
<dbReference type="VEuPathDB" id="VectorBase:GPAI014936"/>
<dbReference type="EnsemblMetazoa" id="GPAI014936-RA">
    <property type="protein sequence ID" value="GPAI014936-PA"/>
    <property type="gene ID" value="GPAI014936"/>
</dbReference>
<evidence type="ECO:0000313" key="3">
    <source>
        <dbReference type="Proteomes" id="UP000092445"/>
    </source>
</evidence>
<keyword evidence="3" id="KW-1185">Reference proteome</keyword>
<reference evidence="3" key="1">
    <citation type="submission" date="2014-03" db="EMBL/GenBank/DDBJ databases">
        <authorList>
            <person name="Aksoy S."/>
            <person name="Warren W."/>
            <person name="Wilson R.K."/>
        </authorList>
    </citation>
    <scope>NUCLEOTIDE SEQUENCE [LARGE SCALE GENOMIC DNA]</scope>
    <source>
        <strain evidence="3">IAEA</strain>
    </source>
</reference>
<name>A0A1A9ZHP8_GLOPL</name>
<dbReference type="Proteomes" id="UP000092445">
    <property type="component" value="Unassembled WGS sequence"/>
</dbReference>
<keyword evidence="1" id="KW-0812">Transmembrane</keyword>
<dbReference type="STRING" id="7398.A0A1A9ZHP8"/>
<reference evidence="2" key="2">
    <citation type="submission" date="2020-05" db="UniProtKB">
        <authorList>
            <consortium name="EnsemblMetazoa"/>
        </authorList>
    </citation>
    <scope>IDENTIFICATION</scope>
    <source>
        <strain evidence="2">IAEA</strain>
    </source>
</reference>